<reference evidence="1 2" key="1">
    <citation type="submission" date="2017-04" db="EMBL/GenBank/DDBJ databases">
        <title>Complete Genome Sequence of the Bacillus horikoshii 20a strain from Cuatro Cienegas, Coahuila, Mexico.</title>
        <authorList>
            <person name="Zarza E."/>
            <person name="Alcaraz L.D."/>
            <person name="Aguilar-Salinas B."/>
            <person name="Islas A."/>
            <person name="Olmedo-Alvarez G."/>
        </authorList>
    </citation>
    <scope>NUCLEOTIDE SEQUENCE [LARGE SCALE GENOMIC DNA]</scope>
    <source>
        <strain evidence="1 2">20a</strain>
    </source>
</reference>
<proteinExistence type="predicted"/>
<name>A0ABN4ZJN7_9BACI</name>
<accession>A0ABN4ZJN7</accession>
<keyword evidence="2" id="KW-1185">Reference proteome</keyword>
<evidence type="ECO:0000313" key="2">
    <source>
        <dbReference type="Proteomes" id="UP000195573"/>
    </source>
</evidence>
<sequence length="1023" mass="113768">MKKIILWLLIIAGVFGAGYGGYSLFLSDKTAANSLLENNVENMDPDEMIDTKFDVPIDHVWKISFDDELESATVTKKNVKVLDEEGEELDVPVVLSDSLKTIEISPPSENYKKGAYYEVHISSEVAYTDGFQVSKPFAMAFVTARDEVEEVSFNEALIYIEETDVVEVGDTVITLKNNEETALLVEEDIILIPKEELIAGYHQAYKIISSKKENDSIVLAVELPAFHELFESIDIYKEYEVLTDQTVIIPAEGVDVELSTAYSPDNMIGSDRSETVSKKGEYEVNTPPKEIKAKIDKESIRLSFKNFKFDIEDTTIELDGYMDMHYPTFLLDYQLGLGGLKRLNALYSSEMEAGVESAMEVELSDYIKTLKREKKYNGIRKRDGWLIERDIPLAKILAPTGIPLVFIENRVNLTAGIDGKGKVVSLASVDKTVQKQFGIVKAKGKYNGHMKVDREISTSVIGSGMLSLKAGPLAAIALKGGDVLGLGMEGTAKGYADGEVKIGGKQSSLPVDETALTLEKLNDTDFVFCSNFDVGFLLGASFVVDSVKDYTLWELVISQKKYPAFQYNSCKELVSLKASEDSVNTNSGSELKLDIVGKFKDAGSGKTSDSSLLTGDKVMDMTVTTLDKNIAKAKFIQINKKDEKNPKSKKAKYKLSITTLAEPDGEQTEVIVTYNDKKTRQEHSVTIPIVLEDQKKLTDDEIQSVMNQYLEWFLSAKEFMAAPSPTDNLTEYVDANLSSFEESVSTLVTERFSRDNESFIRNNISTFGKLENAPKFDVRFEILENTPSKIMVKSVIMPQVYPAAYIEFGSNVILTAIKDGTEWYIDEIAYSQAPEDPVNFTWPELKYYELEYLGEMDLRTTVGYQATTFDYAEGETKVYLVRNPFGEGIDGMTAASGNIVKIPEGSLPEHLKPKPVSTGEQDTDTIVLEYSMEEDGTVSANFEQESTITIQVGQRLEIQRIDNLDRNKFYDNIMVSAGPVEWDASGGNSPVLVGKKAGVTELSIIPFSYEHDLAHVINIEVIE</sequence>
<evidence type="ECO:0008006" key="3">
    <source>
        <dbReference type="Google" id="ProtNLM"/>
    </source>
</evidence>
<dbReference type="RefSeq" id="WP_088019667.1">
    <property type="nucleotide sequence ID" value="NZ_CP020880.1"/>
</dbReference>
<organism evidence="1 2">
    <name type="scientific">Sutcliffiella horikoshii</name>
    <dbReference type="NCBI Taxonomy" id="79883"/>
    <lineage>
        <taxon>Bacteria</taxon>
        <taxon>Bacillati</taxon>
        <taxon>Bacillota</taxon>
        <taxon>Bacilli</taxon>
        <taxon>Bacillales</taxon>
        <taxon>Bacillaceae</taxon>
        <taxon>Sutcliffiella</taxon>
    </lineage>
</organism>
<gene>
    <name evidence="1" type="ORF">B4U37_19980</name>
</gene>
<dbReference type="GeneID" id="96740681"/>
<evidence type="ECO:0000313" key="1">
    <source>
        <dbReference type="EMBL" id="ART78180.1"/>
    </source>
</evidence>
<dbReference type="EMBL" id="CP020880">
    <property type="protein sequence ID" value="ART78180.1"/>
    <property type="molecule type" value="Genomic_DNA"/>
</dbReference>
<dbReference type="Proteomes" id="UP000195573">
    <property type="component" value="Chromosome"/>
</dbReference>
<protein>
    <recommendedName>
        <fullName evidence="3">SbsA Ig-like domain-containing protein</fullName>
    </recommendedName>
</protein>